<protein>
    <submittedName>
        <fullName evidence="2">Uncharacterized protein</fullName>
    </submittedName>
</protein>
<gene>
    <name evidence="2" type="ORF">Bca52824_030703</name>
</gene>
<dbReference type="AlphaFoldDB" id="A0A8X7S9Q3"/>
<evidence type="ECO:0000313" key="2">
    <source>
        <dbReference type="EMBL" id="KAG2302052.1"/>
    </source>
</evidence>
<keyword evidence="3" id="KW-1185">Reference proteome</keyword>
<evidence type="ECO:0000313" key="3">
    <source>
        <dbReference type="Proteomes" id="UP000886595"/>
    </source>
</evidence>
<dbReference type="Proteomes" id="UP000886595">
    <property type="component" value="Unassembled WGS sequence"/>
</dbReference>
<comment type="caution">
    <text evidence="2">The sequence shown here is derived from an EMBL/GenBank/DDBJ whole genome shotgun (WGS) entry which is preliminary data.</text>
</comment>
<feature type="compositionally biased region" description="Acidic residues" evidence="1">
    <location>
        <begin position="116"/>
        <end position="133"/>
    </location>
</feature>
<dbReference type="EMBL" id="JAAMPC010000007">
    <property type="protein sequence ID" value="KAG2302052.1"/>
    <property type="molecule type" value="Genomic_DNA"/>
</dbReference>
<evidence type="ECO:0000256" key="1">
    <source>
        <dbReference type="SAM" id="MobiDB-lite"/>
    </source>
</evidence>
<proteinExistence type="predicted"/>
<organism evidence="2 3">
    <name type="scientific">Brassica carinata</name>
    <name type="common">Ethiopian mustard</name>
    <name type="synonym">Abyssinian cabbage</name>
    <dbReference type="NCBI Taxonomy" id="52824"/>
    <lineage>
        <taxon>Eukaryota</taxon>
        <taxon>Viridiplantae</taxon>
        <taxon>Streptophyta</taxon>
        <taxon>Embryophyta</taxon>
        <taxon>Tracheophyta</taxon>
        <taxon>Spermatophyta</taxon>
        <taxon>Magnoliopsida</taxon>
        <taxon>eudicotyledons</taxon>
        <taxon>Gunneridae</taxon>
        <taxon>Pentapetalae</taxon>
        <taxon>rosids</taxon>
        <taxon>malvids</taxon>
        <taxon>Brassicales</taxon>
        <taxon>Brassicaceae</taxon>
        <taxon>Brassiceae</taxon>
        <taxon>Brassica</taxon>
    </lineage>
</organism>
<accession>A0A8X7S9Q3</accession>
<feature type="region of interest" description="Disordered" evidence="1">
    <location>
        <begin position="1"/>
        <end position="133"/>
    </location>
</feature>
<name>A0A8X7S9Q3_BRACI</name>
<feature type="compositionally biased region" description="Basic and acidic residues" evidence="1">
    <location>
        <begin position="1"/>
        <end position="20"/>
    </location>
</feature>
<feature type="compositionally biased region" description="Polar residues" evidence="1">
    <location>
        <begin position="62"/>
        <end position="76"/>
    </location>
</feature>
<reference evidence="2 3" key="1">
    <citation type="submission" date="2020-02" db="EMBL/GenBank/DDBJ databases">
        <authorList>
            <person name="Ma Q."/>
            <person name="Huang Y."/>
            <person name="Song X."/>
            <person name="Pei D."/>
        </authorList>
    </citation>
    <scope>NUCLEOTIDE SEQUENCE [LARGE SCALE GENOMIC DNA]</scope>
    <source>
        <strain evidence="2">Sxm20200214</strain>
        <tissue evidence="2">Leaf</tissue>
    </source>
</reference>
<sequence>MEDEGRFAETKSSRREESKTETCLGKRKSLEDHHPHKPSGDSFAAPLPFSEILKRKRAAASGGSSNNKDQTSQETISMEEAGDETKLVTEEETEVVIEPKPIHEEAELGEGTIQVEGEEEVIGEEEEQVNGRK</sequence>